<dbReference type="Pfam" id="PF07007">
    <property type="entry name" value="LprI"/>
    <property type="match status" value="1"/>
</dbReference>
<proteinExistence type="predicted"/>
<organism evidence="2 3">
    <name type="scientific">Ideonella lacteola</name>
    <dbReference type="NCBI Taxonomy" id="2984193"/>
    <lineage>
        <taxon>Bacteria</taxon>
        <taxon>Pseudomonadati</taxon>
        <taxon>Pseudomonadota</taxon>
        <taxon>Betaproteobacteria</taxon>
        <taxon>Burkholderiales</taxon>
        <taxon>Sphaerotilaceae</taxon>
        <taxon>Ideonella</taxon>
    </lineage>
</organism>
<feature type="domain" description="Lysozyme inhibitor LprI-like N-terminal" evidence="1">
    <location>
        <begin position="53"/>
        <end position="109"/>
    </location>
</feature>
<evidence type="ECO:0000313" key="3">
    <source>
        <dbReference type="Proteomes" id="UP001371218"/>
    </source>
</evidence>
<reference evidence="2 3" key="1">
    <citation type="submission" date="2024-04" db="EMBL/GenBank/DDBJ databases">
        <title>Novel species of the genus Ideonella isolated from streams.</title>
        <authorList>
            <person name="Lu H."/>
        </authorList>
    </citation>
    <scope>NUCLEOTIDE SEQUENCE [LARGE SCALE GENOMIC DNA]</scope>
    <source>
        <strain evidence="2 3">DXS29W</strain>
    </source>
</reference>
<sequence>MDRVNRMEGLAAHVGALFTPAHSCFVWAQRHFAAGLLGLSTALAVAEPTGIACDVAKGDAEKAICADPRLRAGDRQIAETLAQLRRAPHADKAQLASEQRQWLKQRDACGADVGCLLSRHSERNESLAVQWRVASSYHPDAIDKAAAEALRRSIDKRMSTNAEFALERALDDVAWTSPTTRFANEIPASEGGDEAKWHESAFPTVRPAGVTPDEWSALVGSGVEGGGENGLASYTLIDLDDDGDRDLVVDSFVGGTGIWTQVSFSEFREGRFVSPSKPVQFSLNGRGANQGYRWIALNGRAYAAYINGQYGFDTVYLLRPFVAAGAVPAIRVDYEYRFEVPRRQETPDRPPVELDESTATDLNQAVGVLNHTVGDDLLTSEPRAICPTKATQEDAAEPETSYGPGHYTYDVVADFPVWLSGECHIGRAVNWFGAYYADRGLLAMLWVRRPHQPGETREPEEKEFVLQARRKAVKTAWALKLFEHQ</sequence>
<dbReference type="EMBL" id="JBBUTG010000046">
    <property type="protein sequence ID" value="MEK8034977.1"/>
    <property type="molecule type" value="Genomic_DNA"/>
</dbReference>
<dbReference type="RefSeq" id="WP_341429411.1">
    <property type="nucleotide sequence ID" value="NZ_JBBUTG010000046.1"/>
</dbReference>
<evidence type="ECO:0000313" key="2">
    <source>
        <dbReference type="EMBL" id="MEK8034977.1"/>
    </source>
</evidence>
<gene>
    <name evidence="2" type="ORF">AACH06_29530</name>
</gene>
<comment type="caution">
    <text evidence="2">The sequence shown here is derived from an EMBL/GenBank/DDBJ whole genome shotgun (WGS) entry which is preliminary data.</text>
</comment>
<protein>
    <submittedName>
        <fullName evidence="2">Lysozyme inhibitor LprI family protein</fullName>
    </submittedName>
</protein>
<dbReference type="PANTHER" id="PTHR37549">
    <property type="entry name" value="LIPOPROTEIN LPRI"/>
    <property type="match status" value="1"/>
</dbReference>
<dbReference type="Gene3D" id="1.20.1270.180">
    <property type="match status" value="1"/>
</dbReference>
<dbReference type="InterPro" id="IPR009739">
    <property type="entry name" value="LprI-like_N"/>
</dbReference>
<name>A0ABU9BYB1_9BURK</name>
<keyword evidence="3" id="KW-1185">Reference proteome</keyword>
<dbReference type="Proteomes" id="UP001371218">
    <property type="component" value="Unassembled WGS sequence"/>
</dbReference>
<accession>A0ABU9BYB1</accession>
<dbReference type="PANTHER" id="PTHR37549:SF1">
    <property type="entry name" value="LIPOPROTEIN LPRI"/>
    <property type="match status" value="1"/>
</dbReference>
<evidence type="ECO:0000259" key="1">
    <source>
        <dbReference type="Pfam" id="PF07007"/>
    </source>
</evidence>
<dbReference type="InterPro" id="IPR052755">
    <property type="entry name" value="Lysozyme_Inhibitor_LprI"/>
</dbReference>